<evidence type="ECO:0000313" key="3">
    <source>
        <dbReference type="EMBL" id="KAG7165701.1"/>
    </source>
</evidence>
<organism evidence="3 4">
    <name type="scientific">Homarus americanus</name>
    <name type="common">American lobster</name>
    <dbReference type="NCBI Taxonomy" id="6706"/>
    <lineage>
        <taxon>Eukaryota</taxon>
        <taxon>Metazoa</taxon>
        <taxon>Ecdysozoa</taxon>
        <taxon>Arthropoda</taxon>
        <taxon>Crustacea</taxon>
        <taxon>Multicrustacea</taxon>
        <taxon>Malacostraca</taxon>
        <taxon>Eumalacostraca</taxon>
        <taxon>Eucarida</taxon>
        <taxon>Decapoda</taxon>
        <taxon>Pleocyemata</taxon>
        <taxon>Astacidea</taxon>
        <taxon>Nephropoidea</taxon>
        <taxon>Nephropidae</taxon>
        <taxon>Homarus</taxon>
    </lineage>
</organism>
<evidence type="ECO:0000256" key="1">
    <source>
        <dbReference type="SAM" id="MobiDB-lite"/>
    </source>
</evidence>
<dbReference type="EMBL" id="JAHLQT010023937">
    <property type="protein sequence ID" value="KAG7165701.1"/>
    <property type="molecule type" value="Genomic_DNA"/>
</dbReference>
<accession>A0A8J5JZZ3</accession>
<reference evidence="3" key="1">
    <citation type="journal article" date="2021" name="Sci. Adv.">
        <title>The American lobster genome reveals insights on longevity, neural, and immune adaptations.</title>
        <authorList>
            <person name="Polinski J.M."/>
            <person name="Zimin A.V."/>
            <person name="Clark K.F."/>
            <person name="Kohn A.B."/>
            <person name="Sadowski N."/>
            <person name="Timp W."/>
            <person name="Ptitsyn A."/>
            <person name="Khanna P."/>
            <person name="Romanova D.Y."/>
            <person name="Williams P."/>
            <person name="Greenwood S.J."/>
            <person name="Moroz L.L."/>
            <person name="Walt D.R."/>
            <person name="Bodnar A.G."/>
        </authorList>
    </citation>
    <scope>NUCLEOTIDE SEQUENCE</scope>
    <source>
        <strain evidence="3">GMGI-L3</strain>
    </source>
</reference>
<dbReference type="PANTHER" id="PTHR36981:SF1">
    <property type="entry name" value="P2X PURINORECEPTOR 7 INTRACELLULAR DOMAIN-CONTAINING PROTEIN"/>
    <property type="match status" value="1"/>
</dbReference>
<dbReference type="InterPro" id="IPR046815">
    <property type="entry name" value="P2RX7_C"/>
</dbReference>
<feature type="compositionally biased region" description="Acidic residues" evidence="1">
    <location>
        <begin position="54"/>
        <end position="65"/>
    </location>
</feature>
<feature type="region of interest" description="Disordered" evidence="1">
    <location>
        <begin position="51"/>
        <end position="73"/>
    </location>
</feature>
<gene>
    <name evidence="3" type="primary">P2x7-L</name>
    <name evidence="3" type="ORF">Hamer_G023602</name>
</gene>
<evidence type="ECO:0000313" key="4">
    <source>
        <dbReference type="Proteomes" id="UP000747542"/>
    </source>
</evidence>
<dbReference type="Pfam" id="PF20478">
    <property type="entry name" value="P2RX7_C"/>
    <property type="match status" value="1"/>
</dbReference>
<feature type="domain" description="P2X purinoreceptor 7 intracellular" evidence="2">
    <location>
        <begin position="40"/>
        <end position="204"/>
    </location>
</feature>
<sequence>MSSTMYGIVHKEVKKRPFDTFKLIFFREGKEENDENSEEEKEDETLKVVYVQEDKEDNGSDEDESAPLISSTREDIRPRVGRIDWCRCDNCVRMPFEDECSCCQEDLEVWNKVIEGHRGRTSGPPSCVVEHPYFATVCVNPYALQALYSRDKRLFGVTDGPLHEKYRITSYRAFVEYFHGRLQGRVSVRLPSCAFSTIKGVFSEHAFDVRVPGYCPM</sequence>
<comment type="caution">
    <text evidence="3">The sequence shown here is derived from an EMBL/GenBank/DDBJ whole genome shotgun (WGS) entry which is preliminary data.</text>
</comment>
<dbReference type="Proteomes" id="UP000747542">
    <property type="component" value="Unassembled WGS sequence"/>
</dbReference>
<evidence type="ECO:0000259" key="2">
    <source>
        <dbReference type="Pfam" id="PF20478"/>
    </source>
</evidence>
<name>A0A8J5JZZ3_HOMAM</name>
<proteinExistence type="predicted"/>
<protein>
    <submittedName>
        <fullName evidence="3">Putative P2X purinoceptor 7-like</fullName>
    </submittedName>
</protein>
<keyword evidence="4" id="KW-1185">Reference proteome</keyword>
<dbReference type="AlphaFoldDB" id="A0A8J5JZZ3"/>
<dbReference type="PANTHER" id="PTHR36981">
    <property type="entry name" value="ZGC:195170"/>
    <property type="match status" value="1"/>
</dbReference>
<dbReference type="OrthoDB" id="6343871at2759"/>